<gene>
    <name evidence="1" type="ORF">RhUL128</name>
</gene>
<dbReference type="Pfam" id="PF25700">
    <property type="entry name" value="UL128"/>
    <property type="match status" value="1"/>
</dbReference>
<proteinExistence type="predicted"/>
<evidence type="ECO:0000313" key="1">
    <source>
        <dbReference type="EMBL" id="ADD92454.1"/>
    </source>
</evidence>
<organismHost>
    <name type="scientific">Macaca mulatta</name>
    <name type="common">Rhesus macaque</name>
    <dbReference type="NCBI Taxonomy" id="9544"/>
</organismHost>
<accession>D5KB21</accession>
<reference evidence="1" key="2">
    <citation type="journal article" date="2011" name="J. Virol.">
        <title>Open reading frames carried on UL/b' are implicated in shedding and horizontal transmission of rhesus cytomegalovirus in rhesus monkeys.</title>
        <authorList>
            <person name="Oxford K.L."/>
            <person name="Strelow L."/>
            <person name="Yue Y."/>
            <person name="Chang W.L."/>
            <person name="Schmidt K.A."/>
            <person name="Diamond D.J."/>
            <person name="Barry P.A."/>
        </authorList>
    </citation>
    <scope>NUCLEOTIDE SEQUENCE</scope>
    <source>
        <strain evidence="1">21252</strain>
    </source>
</reference>
<dbReference type="EMBL" id="GU552456">
    <property type="protein sequence ID" value="ADD92454.1"/>
    <property type="molecule type" value="Genomic_DNA"/>
</dbReference>
<protein>
    <submittedName>
        <fullName evidence="1">UL128</fullName>
    </submittedName>
</protein>
<name>D5KB21_RHCM6</name>
<sequence>MPNMSICYIVFILLLLPANLLAKSCCALINVNYTPQDCYDFKICNNRTLSLTCRVGQICYPPNATINMQQSVIMSLANNVTRHRLYINKPNCNHSPVYVHSDGSLRCASVHNSTDNVLGVAHKIDYTWIADTRLRSPFMDFNWFLKKLLEYGKNDTYRNGFFRTMIAVNGTYAPSDDVFNTTQLPQVNVTSATSASYTMPPTPVAATIDSDSYPYQEDIDGLLGTIHMVEYKNHTRKLIVCGPYKG</sequence>
<dbReference type="InterPro" id="IPR057762">
    <property type="entry name" value="UL128-like"/>
</dbReference>
<organism evidence="1">
    <name type="scientific">Rhesus cytomegalovirus (strain 68-1)</name>
    <name type="common">RhCMV</name>
    <dbReference type="NCBI Taxonomy" id="47929"/>
    <lineage>
        <taxon>Viruses</taxon>
        <taxon>Duplodnaviria</taxon>
        <taxon>Heunggongvirae</taxon>
        <taxon>Peploviricota</taxon>
        <taxon>Herviviricetes</taxon>
        <taxon>Herpesvirales</taxon>
        <taxon>Orthoherpesviridae</taxon>
        <taxon>Betaherpesvirinae</taxon>
        <taxon>Cytomegalovirus</taxon>
        <taxon>Cytomegalovirus macacinebeta3</taxon>
    </lineage>
</organism>
<reference evidence="1" key="1">
    <citation type="journal article" date="1998" name="J. Infect. Dis.">
        <title>Neuropathogenesis induced by rhesus cytomegalovirus in fetal rhesus monkeys (Macaca mulatta).</title>
        <authorList>
            <person name="Tarantal A.F."/>
            <person name="Salamat M.S."/>
            <person name="Britt W.J."/>
            <person name="Luciw P.A."/>
            <person name="Hendrickx A.G."/>
            <person name="Barry P.A."/>
        </authorList>
    </citation>
    <scope>NUCLEOTIDE SEQUENCE</scope>
    <source>
        <strain evidence="1">21252</strain>
    </source>
</reference>